<name>A0A009HRP6_ACIB9</name>
<sequence>MDIPHQISTQIEQLNQGEQWTFSAQELYMSHNDFNSLSILLTRASEKGEFSITRTQHNKPWVGTHSVTLTKH</sequence>
<dbReference type="Proteomes" id="UP000020595">
    <property type="component" value="Unassembled WGS sequence"/>
</dbReference>
<dbReference type="AlphaFoldDB" id="A0A009HRP6"/>
<organism evidence="1 2">
    <name type="scientific">Acinetobacter baumannii (strain 1295743)</name>
    <dbReference type="NCBI Taxonomy" id="1310613"/>
    <lineage>
        <taxon>Bacteria</taxon>
        <taxon>Pseudomonadati</taxon>
        <taxon>Pseudomonadota</taxon>
        <taxon>Gammaproteobacteria</taxon>
        <taxon>Moraxellales</taxon>
        <taxon>Moraxellaceae</taxon>
        <taxon>Acinetobacter</taxon>
        <taxon>Acinetobacter calcoaceticus/baumannii complex</taxon>
    </lineage>
</organism>
<gene>
    <name evidence="1" type="ORF">J512_0921</name>
</gene>
<comment type="caution">
    <text evidence="1">The sequence shown here is derived from an EMBL/GenBank/DDBJ whole genome shotgun (WGS) entry which is preliminary data.</text>
</comment>
<protein>
    <submittedName>
        <fullName evidence="1">Uncharacterized protein</fullName>
    </submittedName>
</protein>
<dbReference type="EMBL" id="JEWH01000007">
    <property type="protein sequence ID" value="EXB06887.1"/>
    <property type="molecule type" value="Genomic_DNA"/>
</dbReference>
<dbReference type="GeneID" id="92892225"/>
<accession>A0A009HRP6</accession>
<dbReference type="RefSeq" id="WP_000354154.1">
    <property type="nucleotide sequence ID" value="NZ_JEWH01000007.1"/>
</dbReference>
<reference evidence="1 2" key="1">
    <citation type="submission" date="2014-02" db="EMBL/GenBank/DDBJ databases">
        <title>Comparative genomics and transcriptomics to identify genetic mechanisms underlying the emergence of carbapenem resistant Acinetobacter baumannii (CRAb).</title>
        <authorList>
            <person name="Harris A.D."/>
            <person name="Johnson K.J."/>
            <person name="George J."/>
            <person name="Shefchek K."/>
            <person name="Daugherty S.C."/>
            <person name="Parankush S."/>
            <person name="Sadzewicz L."/>
            <person name="Tallon L."/>
            <person name="Sengamalay N."/>
            <person name="Hazen T.H."/>
            <person name="Rasko D.A."/>
        </authorList>
    </citation>
    <scope>NUCLEOTIDE SEQUENCE [LARGE SCALE GENOMIC DNA]</scope>
    <source>
        <strain evidence="1 2">1295743</strain>
    </source>
</reference>
<dbReference type="PATRIC" id="fig|1310613.3.peg.879"/>
<evidence type="ECO:0000313" key="1">
    <source>
        <dbReference type="EMBL" id="EXB06887.1"/>
    </source>
</evidence>
<evidence type="ECO:0000313" key="2">
    <source>
        <dbReference type="Proteomes" id="UP000020595"/>
    </source>
</evidence>
<proteinExistence type="predicted"/>